<dbReference type="Proteomes" id="UP000798808">
    <property type="component" value="Unassembled WGS sequence"/>
</dbReference>
<evidence type="ECO:0008006" key="3">
    <source>
        <dbReference type="Google" id="ProtNLM"/>
    </source>
</evidence>
<evidence type="ECO:0000313" key="2">
    <source>
        <dbReference type="Proteomes" id="UP000798808"/>
    </source>
</evidence>
<gene>
    <name evidence="1" type="ORF">E1163_12265</name>
</gene>
<evidence type="ECO:0000313" key="1">
    <source>
        <dbReference type="EMBL" id="MTI25721.1"/>
    </source>
</evidence>
<dbReference type="InterPro" id="IPR011856">
    <property type="entry name" value="tRNA_endonuc-like_dom_sf"/>
</dbReference>
<reference evidence="1 2" key="1">
    <citation type="submission" date="2019-02" db="EMBL/GenBank/DDBJ databases">
        <authorList>
            <person name="Goldberg S.R."/>
            <person name="Haltli B.A."/>
            <person name="Correa H."/>
            <person name="Russell K.G."/>
        </authorList>
    </citation>
    <scope>NUCLEOTIDE SEQUENCE [LARGE SCALE GENOMIC DNA]</scope>
    <source>
        <strain evidence="1 2">JCM 16186</strain>
    </source>
</reference>
<proteinExistence type="predicted"/>
<dbReference type="EMBL" id="SMLW01000535">
    <property type="protein sequence ID" value="MTI25721.1"/>
    <property type="molecule type" value="Genomic_DNA"/>
</dbReference>
<dbReference type="RefSeq" id="WP_155172079.1">
    <property type="nucleotide sequence ID" value="NZ_BAAAFL010000024.1"/>
</dbReference>
<accession>A0ABW9RPU7</accession>
<name>A0ABW9RPU7_9BACT</name>
<organism evidence="1 2">
    <name type="scientific">Fulvivirga kasyanovii</name>
    <dbReference type="NCBI Taxonomy" id="396812"/>
    <lineage>
        <taxon>Bacteria</taxon>
        <taxon>Pseudomonadati</taxon>
        <taxon>Bacteroidota</taxon>
        <taxon>Cytophagia</taxon>
        <taxon>Cytophagales</taxon>
        <taxon>Fulvivirgaceae</taxon>
        <taxon>Fulvivirga</taxon>
    </lineage>
</organism>
<protein>
    <recommendedName>
        <fullName evidence="3">PD(D/E)XK endonuclease domain-containing protein</fullName>
    </recommendedName>
</protein>
<sequence>MSFRDSASYGKRQEYKAIAKLLELGFDVYSTLVDDKGIDCVIRINNRRYLDIQIKARSNTCDLKNRGYFPLLTIREKCDNYFFVLYSEFIDSYWVIPSQDIVFLASQEKTNVSENKKGKNTGKYAVRVVGTKCNPLPQFEKYKNEKGFVLLK</sequence>
<comment type="caution">
    <text evidence="1">The sequence shown here is derived from an EMBL/GenBank/DDBJ whole genome shotgun (WGS) entry which is preliminary data.</text>
</comment>
<keyword evidence="2" id="KW-1185">Reference proteome</keyword>
<dbReference type="Gene3D" id="3.40.1350.10">
    <property type="match status" value="1"/>
</dbReference>